<dbReference type="Proteomes" id="UP000664658">
    <property type="component" value="Unassembled WGS sequence"/>
</dbReference>
<protein>
    <submittedName>
        <fullName evidence="6">ATP synthase subunit I</fullName>
    </submittedName>
</protein>
<keyword evidence="5" id="KW-0472">Membrane</keyword>
<accession>A0A1A9B0N5</accession>
<comment type="subcellular location">
    <subcellularLocation>
        <location evidence="1">Cell membrane</location>
        <topology evidence="1">Multi-pass membrane protein</topology>
    </subcellularLocation>
</comment>
<dbReference type="AlphaFoldDB" id="A0A1A9B0N5"/>
<keyword evidence="4" id="KW-1133">Transmembrane helix</keyword>
<evidence type="ECO:0000256" key="4">
    <source>
        <dbReference type="ARBA" id="ARBA00022989"/>
    </source>
</evidence>
<dbReference type="GO" id="GO:0005886">
    <property type="term" value="C:plasma membrane"/>
    <property type="evidence" value="ECO:0007669"/>
    <property type="project" value="UniProtKB-SubCell"/>
</dbReference>
<evidence type="ECO:0000256" key="2">
    <source>
        <dbReference type="ARBA" id="ARBA00022475"/>
    </source>
</evidence>
<reference evidence="6" key="1">
    <citation type="submission" date="2021-03" db="EMBL/GenBank/DDBJ databases">
        <title>Plesiomonas shigelloides zfcc0051, isolated from zebrafish feces.</title>
        <authorList>
            <person name="Vanderhoek Z."/>
            <person name="Gaulke C."/>
        </authorList>
    </citation>
    <scope>NUCLEOTIDE SEQUENCE</scope>
    <source>
        <strain evidence="6">Zfcc0051</strain>
    </source>
</reference>
<dbReference type="RefSeq" id="WP_010863010.1">
    <property type="nucleotide sequence ID" value="NZ_CP027852.1"/>
</dbReference>
<dbReference type="KEGG" id="pshi:SAMEA2665130_3073"/>
<keyword evidence="2" id="KW-1003">Cell membrane</keyword>
<evidence type="ECO:0000256" key="3">
    <source>
        <dbReference type="ARBA" id="ARBA00022692"/>
    </source>
</evidence>
<evidence type="ECO:0000313" key="6">
    <source>
        <dbReference type="EMBL" id="MBO1107486.1"/>
    </source>
</evidence>
<sequence length="126" mass="14293">MSVLTLAGRRFARRIWWIQASVVLLCSLLFSVYRLQWGWSALACGVVVLIPNALFAWFAFRYGGALHSEQVMRSFMVGELTKIFVTVALFALVYRYMDVLLLPLCLTYLAVLAVNLLAPVIFNNNE</sequence>
<evidence type="ECO:0000256" key="5">
    <source>
        <dbReference type="ARBA" id="ARBA00023136"/>
    </source>
</evidence>
<evidence type="ECO:0000313" key="7">
    <source>
        <dbReference type="Proteomes" id="UP000664658"/>
    </source>
</evidence>
<evidence type="ECO:0000256" key="1">
    <source>
        <dbReference type="ARBA" id="ARBA00004651"/>
    </source>
</evidence>
<proteinExistence type="predicted"/>
<name>A0A1A9B0N5_PLESH</name>
<gene>
    <name evidence="6" type="ORF">J2R62_04470</name>
</gene>
<dbReference type="Pfam" id="PF03899">
    <property type="entry name" value="ATP-synt_I"/>
    <property type="match status" value="1"/>
</dbReference>
<organism evidence="6 7">
    <name type="scientific">Plesiomonas shigelloides</name>
    <name type="common">Aeromonas shigelloides</name>
    <dbReference type="NCBI Taxonomy" id="703"/>
    <lineage>
        <taxon>Bacteria</taxon>
        <taxon>Pseudomonadati</taxon>
        <taxon>Pseudomonadota</taxon>
        <taxon>Gammaproteobacteria</taxon>
        <taxon>Enterobacterales</taxon>
        <taxon>Enterobacteriaceae</taxon>
        <taxon>Plesiomonas</taxon>
    </lineage>
</organism>
<keyword evidence="3" id="KW-0812">Transmembrane</keyword>
<dbReference type="InterPro" id="IPR005598">
    <property type="entry name" value="ATP_synth_I"/>
</dbReference>
<dbReference type="EMBL" id="JAFNAA010000003">
    <property type="protein sequence ID" value="MBO1107486.1"/>
    <property type="molecule type" value="Genomic_DNA"/>
</dbReference>
<comment type="caution">
    <text evidence="6">The sequence shown here is derived from an EMBL/GenBank/DDBJ whole genome shotgun (WGS) entry which is preliminary data.</text>
</comment>
<dbReference type="GeneID" id="69704835"/>